<dbReference type="SUPFAM" id="SSF48097">
    <property type="entry name" value="Regulator of G-protein signaling, RGS"/>
    <property type="match status" value="1"/>
</dbReference>
<sequence length="302" mass="35111">MVNMFIWVVPLTIALTTLPAEARYERQLSMIVFISGLHGVNALIMLRPKDLYLPLRDSLKCKWKRNSGSSRRCKCKFKWDCFRIRRRYQLEYEIFQNHPSLDARTVANMSSSQLKEKNGTKLAIEVSHQVSLEDILSEKNGFELFASHLVKELSLENILFLVEYMQLKYFITVHQLHKQFKDIGYEVPIFPSLIQKSLHPRLLQTNLNAHTARLICLDMFHYLHSHYIMPGSVALLNISFEATANISHQMLLLKQDTTIHTLQPLIAAFDAAARDIVRLLRGDSFYRFQISPECLHYCEELA</sequence>
<dbReference type="AlphaFoldDB" id="X6NSI1"/>
<dbReference type="EMBL" id="ASPP01006154">
    <property type="protein sequence ID" value="ETO29255.1"/>
    <property type="molecule type" value="Genomic_DNA"/>
</dbReference>
<evidence type="ECO:0000256" key="1">
    <source>
        <dbReference type="SAM" id="SignalP"/>
    </source>
</evidence>
<feature type="domain" description="RGS" evidence="2">
    <location>
        <begin position="131"/>
        <end position="298"/>
    </location>
</feature>
<dbReference type="InterPro" id="IPR044926">
    <property type="entry name" value="RGS_subdomain_2"/>
</dbReference>
<dbReference type="Gene3D" id="1.10.167.10">
    <property type="entry name" value="Regulator of G-protein Signalling 4, domain 2"/>
    <property type="match status" value="1"/>
</dbReference>
<protein>
    <recommendedName>
        <fullName evidence="2">RGS domain-containing protein</fullName>
    </recommendedName>
</protein>
<reference evidence="3 4" key="1">
    <citation type="journal article" date="2013" name="Curr. Biol.">
        <title>The Genome of the Foraminiferan Reticulomyxa filosa.</title>
        <authorList>
            <person name="Glockner G."/>
            <person name="Hulsmann N."/>
            <person name="Schleicher M."/>
            <person name="Noegel A.A."/>
            <person name="Eichinger L."/>
            <person name="Gallinger C."/>
            <person name="Pawlowski J."/>
            <person name="Sierra R."/>
            <person name="Euteneuer U."/>
            <person name="Pillet L."/>
            <person name="Moustafa A."/>
            <person name="Platzer M."/>
            <person name="Groth M."/>
            <person name="Szafranski K."/>
            <person name="Schliwa M."/>
        </authorList>
    </citation>
    <scope>NUCLEOTIDE SEQUENCE [LARGE SCALE GENOMIC DNA]</scope>
</reference>
<proteinExistence type="predicted"/>
<dbReference type="PROSITE" id="PS50132">
    <property type="entry name" value="RGS"/>
    <property type="match status" value="1"/>
</dbReference>
<keyword evidence="4" id="KW-1185">Reference proteome</keyword>
<dbReference type="Proteomes" id="UP000023152">
    <property type="component" value="Unassembled WGS sequence"/>
</dbReference>
<dbReference type="SMART" id="SM00315">
    <property type="entry name" value="RGS"/>
    <property type="match status" value="1"/>
</dbReference>
<dbReference type="PANTHER" id="PTHR10845">
    <property type="entry name" value="REGULATOR OF G PROTEIN SIGNALING"/>
    <property type="match status" value="1"/>
</dbReference>
<organism evidence="3 4">
    <name type="scientific">Reticulomyxa filosa</name>
    <dbReference type="NCBI Taxonomy" id="46433"/>
    <lineage>
        <taxon>Eukaryota</taxon>
        <taxon>Sar</taxon>
        <taxon>Rhizaria</taxon>
        <taxon>Retaria</taxon>
        <taxon>Foraminifera</taxon>
        <taxon>Monothalamids</taxon>
        <taxon>Reticulomyxidae</taxon>
        <taxon>Reticulomyxa</taxon>
    </lineage>
</organism>
<gene>
    <name evidence="3" type="ORF">RFI_07868</name>
</gene>
<name>X6NSI1_RETFI</name>
<dbReference type="InterPro" id="IPR036305">
    <property type="entry name" value="RGS_sf"/>
</dbReference>
<dbReference type="InterPro" id="IPR016137">
    <property type="entry name" value="RGS"/>
</dbReference>
<dbReference type="PANTHER" id="PTHR10845:SF192">
    <property type="entry name" value="DOUBLE HIT, ISOFORM B"/>
    <property type="match status" value="1"/>
</dbReference>
<comment type="caution">
    <text evidence="3">The sequence shown here is derived from an EMBL/GenBank/DDBJ whole genome shotgun (WGS) entry which is preliminary data.</text>
</comment>
<evidence type="ECO:0000313" key="3">
    <source>
        <dbReference type="EMBL" id="ETO29255.1"/>
    </source>
</evidence>
<evidence type="ECO:0000313" key="4">
    <source>
        <dbReference type="Proteomes" id="UP000023152"/>
    </source>
</evidence>
<evidence type="ECO:0000259" key="2">
    <source>
        <dbReference type="PROSITE" id="PS50132"/>
    </source>
</evidence>
<feature type="signal peptide" evidence="1">
    <location>
        <begin position="1"/>
        <end position="22"/>
    </location>
</feature>
<feature type="chain" id="PRO_5004975563" description="RGS domain-containing protein" evidence="1">
    <location>
        <begin position="23"/>
        <end position="302"/>
    </location>
</feature>
<keyword evidence="1" id="KW-0732">Signal</keyword>
<accession>X6NSI1</accession>
<dbReference type="Pfam" id="PF00615">
    <property type="entry name" value="RGS"/>
    <property type="match status" value="1"/>
</dbReference>